<dbReference type="InterPro" id="IPR036056">
    <property type="entry name" value="Fibrinogen-like_C"/>
</dbReference>
<dbReference type="Bgee" id="ENSXETG00000020703">
    <property type="expression patterns" value="Expressed in heart and 15 other cell types or tissues"/>
</dbReference>
<reference evidence="7" key="2">
    <citation type="submission" date="2021-03" db="UniProtKB">
        <authorList>
            <consortium name="Ensembl"/>
        </authorList>
    </citation>
    <scope>IDENTIFICATION</scope>
</reference>
<dbReference type="CDD" id="cd00087">
    <property type="entry name" value="FReD"/>
    <property type="match status" value="1"/>
</dbReference>
<dbReference type="PROSITE" id="PS51406">
    <property type="entry name" value="FIBRINOGEN_C_2"/>
    <property type="match status" value="1"/>
</dbReference>
<feature type="domain" description="Fibrinogen C-terminal" evidence="6">
    <location>
        <begin position="143"/>
        <end position="377"/>
    </location>
</feature>
<dbReference type="InterPro" id="IPR020837">
    <property type="entry name" value="Fibrinogen_CS"/>
</dbReference>
<dbReference type="GeneTree" id="ENSGT00940000164070"/>
<dbReference type="GO" id="GO:0007596">
    <property type="term" value="P:blood coagulation"/>
    <property type="evidence" value="ECO:0007669"/>
    <property type="project" value="InterPro"/>
</dbReference>
<dbReference type="PROSITE" id="PS00514">
    <property type="entry name" value="FIBRINOGEN_C_1"/>
    <property type="match status" value="1"/>
</dbReference>
<dbReference type="InParanoid" id="A0A803K6T9"/>
<dbReference type="InterPro" id="IPR014716">
    <property type="entry name" value="Fibrinogen_a/b/g_C_1"/>
</dbReference>
<keyword evidence="2" id="KW-0964">Secreted</keyword>
<dbReference type="NCBIfam" id="NF040941">
    <property type="entry name" value="GGGWT_bact"/>
    <property type="match status" value="1"/>
</dbReference>
<feature type="transmembrane region" description="Helical" evidence="5">
    <location>
        <begin position="50"/>
        <end position="72"/>
    </location>
</feature>
<name>A0A803K6T9_XENTR</name>
<evidence type="ECO:0000256" key="1">
    <source>
        <dbReference type="ARBA" id="ARBA00004613"/>
    </source>
</evidence>
<keyword evidence="5" id="KW-0472">Membrane</keyword>
<organism evidence="7">
    <name type="scientific">Xenopus tropicalis</name>
    <name type="common">Western clawed frog</name>
    <name type="synonym">Silurana tropicalis</name>
    <dbReference type="NCBI Taxonomy" id="8364"/>
    <lineage>
        <taxon>Eukaryota</taxon>
        <taxon>Metazoa</taxon>
        <taxon>Chordata</taxon>
        <taxon>Craniata</taxon>
        <taxon>Vertebrata</taxon>
        <taxon>Euteleostomi</taxon>
        <taxon>Amphibia</taxon>
        <taxon>Batrachia</taxon>
        <taxon>Anura</taxon>
        <taxon>Pipoidea</taxon>
        <taxon>Pipidae</taxon>
        <taxon>Xenopodinae</taxon>
        <taxon>Xenopus</taxon>
        <taxon>Silurana</taxon>
    </lineage>
</organism>
<dbReference type="SUPFAM" id="SSF56496">
    <property type="entry name" value="Fibrinogen C-terminal domain-like"/>
    <property type="match status" value="1"/>
</dbReference>
<gene>
    <name evidence="7" type="primary">fgl1b</name>
</gene>
<evidence type="ECO:0000313" key="7">
    <source>
        <dbReference type="Ensembl" id="ENSXETP00000115978"/>
    </source>
</evidence>
<dbReference type="SMART" id="SM00186">
    <property type="entry name" value="FBG"/>
    <property type="match status" value="1"/>
</dbReference>
<keyword evidence="3" id="KW-1015">Disulfide bond</keyword>
<dbReference type="GO" id="GO:0005576">
    <property type="term" value="C:extracellular region"/>
    <property type="evidence" value="ECO:0007669"/>
    <property type="project" value="UniProtKB-SubCell"/>
</dbReference>
<sequence>MISYMYMDFINATATYLSSWRQATATKTGNTNRQGVLHNYNKHYITQTDIFIYLSAVMFWLIVSSVLLHYGFSAPRLKDLEICQIDNIKLLQRIQVLQNQLHLGDLHLRDLLGNNYHSLKSKVFKSSSHRSKVEDVLLPTTSGNLIVYNEDCSSVFESGRKESGYYRVRPRAENEPFLVFCDMSDGGGWTVIQRRSNGKVNFNRKWDEYKEGFGLFKSRNDEHWIGNNHIYDLLDKREMTLKIDLTDWQGNAKHAIYETFRLTNEQDNYKLWIGYYSGNAGDGLSGGSNFEQQWSASHSGMPFSTSDKDNDRFIKGNCAKENKCGWWFNRCHAANLNGVYYKKGNYTGEFDNGIVWSPWHGLWYSLKSTAMKIRRPSFLSEGSGLEG</sequence>
<keyword evidence="5" id="KW-1133">Transmembrane helix</keyword>
<comment type="subcellular location">
    <subcellularLocation>
        <location evidence="1">Secreted</location>
    </subcellularLocation>
</comment>
<dbReference type="PANTHER" id="PTHR47221:SF5">
    <property type="entry name" value="FIBRINOGEN C-TERMINAL DOMAIN-CONTAINING PROTEIN"/>
    <property type="match status" value="1"/>
</dbReference>
<dbReference type="GO" id="GO:0001889">
    <property type="term" value="P:liver development"/>
    <property type="evidence" value="ECO:0007669"/>
    <property type="project" value="Ensembl"/>
</dbReference>
<accession>A0A803K6T9</accession>
<keyword evidence="5" id="KW-0812">Transmembrane</keyword>
<dbReference type="Pfam" id="PF00147">
    <property type="entry name" value="Fibrinogen_C"/>
    <property type="match status" value="1"/>
</dbReference>
<proteinExistence type="predicted"/>
<dbReference type="AlphaFoldDB" id="A0A803K6T9"/>
<dbReference type="FunFam" id="3.90.215.10:FF:000001">
    <property type="entry name" value="Tenascin isoform 1"/>
    <property type="match status" value="1"/>
</dbReference>
<dbReference type="Gene3D" id="3.90.215.10">
    <property type="entry name" value="Gamma Fibrinogen, chain A, domain 1"/>
    <property type="match status" value="1"/>
</dbReference>
<keyword evidence="4" id="KW-0325">Glycoprotein</keyword>
<protein>
    <submittedName>
        <fullName evidence="7">Fibrinogen-like 1B</fullName>
    </submittedName>
</protein>
<evidence type="ECO:0000256" key="4">
    <source>
        <dbReference type="ARBA" id="ARBA00023180"/>
    </source>
</evidence>
<evidence type="ECO:0000256" key="5">
    <source>
        <dbReference type="SAM" id="Phobius"/>
    </source>
</evidence>
<dbReference type="InterPro" id="IPR002181">
    <property type="entry name" value="Fibrinogen_a/b/g_C_dom"/>
</dbReference>
<dbReference type="Xenbase" id="XB-GENE-5957151">
    <property type="gene designation" value="fgl1b"/>
</dbReference>
<evidence type="ECO:0000259" key="6">
    <source>
        <dbReference type="PROSITE" id="PS51406"/>
    </source>
</evidence>
<reference evidence="7" key="1">
    <citation type="journal article" date="2010" name="Science">
        <title>The genome of the Western clawed frog Xenopus tropicalis.</title>
        <authorList>
            <person name="Hellsten U."/>
            <person name="Harland R.M."/>
            <person name="Gilchrist M.J."/>
            <person name="Hendrix D."/>
            <person name="Jurka J."/>
            <person name="Kapitonov V."/>
            <person name="Ovcharenko I."/>
            <person name="Putnam N.H."/>
            <person name="Shu S."/>
            <person name="Taher L."/>
            <person name="Blitz I.L."/>
            <person name="Blumberg B."/>
            <person name="Dichmann D.S."/>
            <person name="Dubchak I."/>
            <person name="Amaya E."/>
            <person name="Detter J.C."/>
            <person name="Fletcher R."/>
            <person name="Gerhard D.S."/>
            <person name="Goodstein D."/>
            <person name="Graves T."/>
            <person name="Grigoriev I.V."/>
            <person name="Grimwood J."/>
            <person name="Kawashima T."/>
            <person name="Lindquist E."/>
            <person name="Lucas S.M."/>
            <person name="Mead P.E."/>
            <person name="Mitros T."/>
            <person name="Ogino H."/>
            <person name="Ohta Y."/>
            <person name="Poliakov A.V."/>
            <person name="Pollet N."/>
            <person name="Robert J."/>
            <person name="Salamov A."/>
            <person name="Sater A.K."/>
            <person name="Schmutz J."/>
            <person name="Terry A."/>
            <person name="Vize P.D."/>
            <person name="Warren W.C."/>
            <person name="Wells D."/>
            <person name="Wills A."/>
            <person name="Wilson R.K."/>
            <person name="Zimmerman L.B."/>
            <person name="Zorn A.M."/>
            <person name="Grainger R."/>
            <person name="Grammer T."/>
            <person name="Khokha M.K."/>
            <person name="Richardson P.M."/>
            <person name="Rokhsar D.S."/>
        </authorList>
    </citation>
    <scope>NUCLEOTIDE SEQUENCE [LARGE SCALE GENOMIC DNA]</scope>
    <source>
        <strain evidence="7">Nigerian</strain>
    </source>
</reference>
<dbReference type="InterPro" id="IPR037579">
    <property type="entry name" value="FIB_ANG-like"/>
</dbReference>
<evidence type="ECO:0000256" key="3">
    <source>
        <dbReference type="ARBA" id="ARBA00023157"/>
    </source>
</evidence>
<dbReference type="PANTHER" id="PTHR47221">
    <property type="entry name" value="FIBRINOGEN ALPHA CHAIN"/>
    <property type="match status" value="1"/>
</dbReference>
<evidence type="ECO:0000256" key="2">
    <source>
        <dbReference type="ARBA" id="ARBA00022525"/>
    </source>
</evidence>
<dbReference type="Gene3D" id="4.10.530.10">
    <property type="entry name" value="Gamma-fibrinogen Carboxyl Terminal Fragment, domain 2"/>
    <property type="match status" value="1"/>
</dbReference>
<dbReference type="Ensembl" id="ENSXETT00000112824">
    <property type="protein sequence ID" value="ENSXETP00000115978"/>
    <property type="gene ID" value="ENSXETG00000020703"/>
</dbReference>